<dbReference type="PANTHER" id="PTHR42919">
    <property type="entry name" value="N-ALPHA-ACETYLTRANSFERASE"/>
    <property type="match status" value="1"/>
</dbReference>
<protein>
    <submittedName>
        <fullName evidence="4">N-acetyltransferase</fullName>
    </submittedName>
</protein>
<evidence type="ECO:0000313" key="4">
    <source>
        <dbReference type="EMBL" id="GGH81119.1"/>
    </source>
</evidence>
<dbReference type="PROSITE" id="PS51186">
    <property type="entry name" value="GNAT"/>
    <property type="match status" value="1"/>
</dbReference>
<dbReference type="AlphaFoldDB" id="A0A8J2ZVY1"/>
<dbReference type="GO" id="GO:0016747">
    <property type="term" value="F:acyltransferase activity, transferring groups other than amino-acyl groups"/>
    <property type="evidence" value="ECO:0007669"/>
    <property type="project" value="InterPro"/>
</dbReference>
<dbReference type="Proteomes" id="UP000656813">
    <property type="component" value="Unassembled WGS sequence"/>
</dbReference>
<dbReference type="InterPro" id="IPR016181">
    <property type="entry name" value="Acyl_CoA_acyltransferase"/>
</dbReference>
<dbReference type="PANTHER" id="PTHR42919:SF8">
    <property type="entry name" value="N-ALPHA-ACETYLTRANSFERASE 50"/>
    <property type="match status" value="1"/>
</dbReference>
<keyword evidence="5" id="KW-1185">Reference proteome</keyword>
<reference evidence="4" key="1">
    <citation type="journal article" date="2014" name="Int. J. Syst. Evol. Microbiol.">
        <title>Complete genome sequence of Corynebacterium casei LMG S-19264T (=DSM 44701T), isolated from a smear-ripened cheese.</title>
        <authorList>
            <consortium name="US DOE Joint Genome Institute (JGI-PGF)"/>
            <person name="Walter F."/>
            <person name="Albersmeier A."/>
            <person name="Kalinowski J."/>
            <person name="Ruckert C."/>
        </authorList>
    </citation>
    <scope>NUCLEOTIDE SEQUENCE</scope>
    <source>
        <strain evidence="4">CGMCC 1.12777</strain>
    </source>
</reference>
<evidence type="ECO:0000259" key="3">
    <source>
        <dbReference type="PROSITE" id="PS51186"/>
    </source>
</evidence>
<evidence type="ECO:0000256" key="1">
    <source>
        <dbReference type="ARBA" id="ARBA00022679"/>
    </source>
</evidence>
<dbReference type="InterPro" id="IPR051556">
    <property type="entry name" value="N-term/lysine_N-AcTrnsfr"/>
</dbReference>
<dbReference type="RefSeq" id="WP_188497127.1">
    <property type="nucleotide sequence ID" value="NZ_BMFV01000012.1"/>
</dbReference>
<accession>A0A8J2ZVY1</accession>
<dbReference type="EMBL" id="BMFV01000012">
    <property type="protein sequence ID" value="GGH81119.1"/>
    <property type="molecule type" value="Genomic_DNA"/>
</dbReference>
<dbReference type="InterPro" id="IPR000182">
    <property type="entry name" value="GNAT_dom"/>
</dbReference>
<keyword evidence="2" id="KW-0012">Acyltransferase</keyword>
<dbReference type="Pfam" id="PF00583">
    <property type="entry name" value="Acetyltransf_1"/>
    <property type="match status" value="1"/>
</dbReference>
<dbReference type="CDD" id="cd04301">
    <property type="entry name" value="NAT_SF"/>
    <property type="match status" value="1"/>
</dbReference>
<name>A0A8J2ZVY1_9BACL</name>
<dbReference type="Gene3D" id="3.40.630.30">
    <property type="match status" value="1"/>
</dbReference>
<reference evidence="4" key="2">
    <citation type="submission" date="2020-09" db="EMBL/GenBank/DDBJ databases">
        <authorList>
            <person name="Sun Q."/>
            <person name="Zhou Y."/>
        </authorList>
    </citation>
    <scope>NUCLEOTIDE SEQUENCE</scope>
    <source>
        <strain evidence="4">CGMCC 1.12777</strain>
    </source>
</reference>
<keyword evidence="1" id="KW-0808">Transferase</keyword>
<dbReference type="SUPFAM" id="SSF55729">
    <property type="entry name" value="Acyl-CoA N-acyltransferases (Nat)"/>
    <property type="match status" value="1"/>
</dbReference>
<evidence type="ECO:0000313" key="5">
    <source>
        <dbReference type="Proteomes" id="UP000656813"/>
    </source>
</evidence>
<evidence type="ECO:0000256" key="2">
    <source>
        <dbReference type="ARBA" id="ARBA00023315"/>
    </source>
</evidence>
<organism evidence="4 5">
    <name type="scientific">Pullulanibacillus pueri</name>
    <dbReference type="NCBI Taxonomy" id="1437324"/>
    <lineage>
        <taxon>Bacteria</taxon>
        <taxon>Bacillati</taxon>
        <taxon>Bacillota</taxon>
        <taxon>Bacilli</taxon>
        <taxon>Bacillales</taxon>
        <taxon>Sporolactobacillaceae</taxon>
        <taxon>Pullulanibacillus</taxon>
    </lineage>
</organism>
<feature type="domain" description="N-acetyltransferase" evidence="3">
    <location>
        <begin position="1"/>
        <end position="156"/>
    </location>
</feature>
<sequence length="195" mass="22831">MEIRGYTQSDEVSWIRCRTLSFLNTAYYDNVLNKKEIYKNSAIEIVAVEDGQIVGLLDIEYEQEENTICTKGKGLGGMIWHIAAHPDFQRKRIGTKLLEQAEQISKEKGLQYLEAWTRDDEWVNKWYIKNNFEKVYSYLQVFIEGNEEVQEVINVNVPNLKVVQAFAHYTGDDQSYIKSKFKRAHDCNCYIKKLV</sequence>
<proteinExistence type="predicted"/>
<gene>
    <name evidence="4" type="ORF">GCM10007096_18530</name>
</gene>
<comment type="caution">
    <text evidence="4">The sequence shown here is derived from an EMBL/GenBank/DDBJ whole genome shotgun (WGS) entry which is preliminary data.</text>
</comment>